<feature type="region of interest" description="Disordered" evidence="1">
    <location>
        <begin position="61"/>
        <end position="86"/>
    </location>
</feature>
<protein>
    <submittedName>
        <fullName evidence="3">Uncharacterized protein</fullName>
    </submittedName>
</protein>
<sequence>MTSSEPKTSKALRYLSLGVLCIAGVLGGFFVQFNAKVDRLREESAEHLVLCRQVERVASAASSKSVELSDPCKQLNEQSSKSVTPL</sequence>
<keyword evidence="4" id="KW-1185">Reference proteome</keyword>
<dbReference type="STRING" id="1674920.ACR52_22290"/>
<keyword evidence="2" id="KW-0812">Transmembrane</keyword>
<evidence type="ECO:0000313" key="3">
    <source>
        <dbReference type="EMBL" id="KMT53267.1"/>
    </source>
</evidence>
<name>A0A0J8FSQ1_9PSED</name>
<dbReference type="EMBL" id="LFMW01000017">
    <property type="protein sequence ID" value="KMT53267.1"/>
    <property type="molecule type" value="Genomic_DNA"/>
</dbReference>
<keyword evidence="2" id="KW-0472">Membrane</keyword>
<accession>A0A0J8FSQ1</accession>
<dbReference type="OrthoDB" id="7024649at2"/>
<reference evidence="3 4" key="1">
    <citation type="submission" date="2015-06" db="EMBL/GenBank/DDBJ databases">
        <title>Draft genome sequence of an Antarctic Pseudomonas sp. strain KG01 with full potential for biotechnological applications.</title>
        <authorList>
            <person name="Pavlov M.S."/>
            <person name="Lira F."/>
            <person name="Martinez J.L."/>
            <person name="Marshall S.H."/>
        </authorList>
    </citation>
    <scope>NUCLEOTIDE SEQUENCE [LARGE SCALE GENOMIC DNA]</scope>
    <source>
        <strain evidence="3 4">KG01</strain>
    </source>
</reference>
<dbReference type="Proteomes" id="UP000037551">
    <property type="component" value="Unassembled WGS sequence"/>
</dbReference>
<dbReference type="PATRIC" id="fig|1674920.3.peg.2876"/>
<gene>
    <name evidence="3" type="ORF">ACR52_22290</name>
</gene>
<proteinExistence type="predicted"/>
<evidence type="ECO:0000256" key="2">
    <source>
        <dbReference type="SAM" id="Phobius"/>
    </source>
</evidence>
<dbReference type="AlphaFoldDB" id="A0A0J8FSQ1"/>
<feature type="transmembrane region" description="Helical" evidence="2">
    <location>
        <begin position="12"/>
        <end position="31"/>
    </location>
</feature>
<organism evidence="3 4">
    <name type="scientific">Pseudomonas fildesensis</name>
    <dbReference type="NCBI Taxonomy" id="1674920"/>
    <lineage>
        <taxon>Bacteria</taxon>
        <taxon>Pseudomonadati</taxon>
        <taxon>Pseudomonadota</taxon>
        <taxon>Gammaproteobacteria</taxon>
        <taxon>Pseudomonadales</taxon>
        <taxon>Pseudomonadaceae</taxon>
        <taxon>Pseudomonas</taxon>
    </lineage>
</organism>
<evidence type="ECO:0000256" key="1">
    <source>
        <dbReference type="SAM" id="MobiDB-lite"/>
    </source>
</evidence>
<evidence type="ECO:0000313" key="4">
    <source>
        <dbReference type="Proteomes" id="UP000037551"/>
    </source>
</evidence>
<keyword evidence="2" id="KW-1133">Transmembrane helix</keyword>
<dbReference type="RefSeq" id="WP_048729525.1">
    <property type="nucleotide sequence ID" value="NZ_LFMW01000017.1"/>
</dbReference>
<comment type="caution">
    <text evidence="3">The sequence shown here is derived from an EMBL/GenBank/DDBJ whole genome shotgun (WGS) entry which is preliminary data.</text>
</comment>
<feature type="compositionally biased region" description="Polar residues" evidence="1">
    <location>
        <begin position="75"/>
        <end position="86"/>
    </location>
</feature>